<dbReference type="PANTHER" id="PTHR42648:SF18">
    <property type="entry name" value="RETROTRANSPOSON, UNCLASSIFIED-LIKE PROTEIN"/>
    <property type="match status" value="1"/>
</dbReference>
<dbReference type="InterPro" id="IPR036397">
    <property type="entry name" value="RNaseH_sf"/>
</dbReference>
<dbReference type="GO" id="GO:0003676">
    <property type="term" value="F:nucleic acid binding"/>
    <property type="evidence" value="ECO:0007669"/>
    <property type="project" value="InterPro"/>
</dbReference>
<dbReference type="InterPro" id="IPR057670">
    <property type="entry name" value="SH3_retrovirus"/>
</dbReference>
<dbReference type="SUPFAM" id="SSF53098">
    <property type="entry name" value="Ribonuclease H-like"/>
    <property type="match status" value="1"/>
</dbReference>
<dbReference type="Gramene" id="C.cajan_24907.t">
    <property type="protein sequence ID" value="C.cajan_24907.t.cds1"/>
    <property type="gene ID" value="C.cajan_24907"/>
</dbReference>
<reference evidence="2" key="1">
    <citation type="journal article" date="2012" name="Nat. Biotechnol.">
        <title>Draft genome sequence of pigeonpea (Cajanus cajan), an orphan legume crop of resource-poor farmers.</title>
        <authorList>
            <person name="Varshney R.K."/>
            <person name="Chen W."/>
            <person name="Li Y."/>
            <person name="Bharti A.K."/>
            <person name="Saxena R.K."/>
            <person name="Schlueter J.A."/>
            <person name="Donoghue M.T."/>
            <person name="Azam S."/>
            <person name="Fan G."/>
            <person name="Whaley A.M."/>
            <person name="Farmer A.D."/>
            <person name="Sheridan J."/>
            <person name="Iwata A."/>
            <person name="Tuteja R."/>
            <person name="Penmetsa R.V."/>
            <person name="Wu W."/>
            <person name="Upadhyaya H.D."/>
            <person name="Yang S.P."/>
            <person name="Shah T."/>
            <person name="Saxena K.B."/>
            <person name="Michael T."/>
            <person name="McCombie W.R."/>
            <person name="Yang B."/>
            <person name="Zhang G."/>
            <person name="Yang H."/>
            <person name="Wang J."/>
            <person name="Spillane C."/>
            <person name="Cook D.R."/>
            <person name="May G.D."/>
            <person name="Xu X."/>
            <person name="Jackson S.A."/>
        </authorList>
    </citation>
    <scope>NUCLEOTIDE SEQUENCE [LARGE SCALE GENOMIC DNA]</scope>
</reference>
<name>A0A151SCI1_CAJCA</name>
<evidence type="ECO:0000313" key="2">
    <source>
        <dbReference type="EMBL" id="KYP52459.1"/>
    </source>
</evidence>
<dbReference type="OMA" id="MEMATSM"/>
<gene>
    <name evidence="2" type="ORF">KK1_025579</name>
</gene>
<keyword evidence="3" id="KW-1185">Reference proteome</keyword>
<feature type="domain" description="Integrase catalytic" evidence="1">
    <location>
        <begin position="1"/>
        <end position="130"/>
    </location>
</feature>
<accession>A0A151SCI1</accession>
<dbReference type="AlphaFoldDB" id="A0A151SCI1"/>
<evidence type="ECO:0000259" key="1">
    <source>
        <dbReference type="PROSITE" id="PS50994"/>
    </source>
</evidence>
<protein>
    <submittedName>
        <fullName evidence="2">Retrovirus-related Pol polyprotein from transposon TNT 1-94</fullName>
    </submittedName>
</protein>
<sequence>MCWIYFLKFKYEVAIIFWRFKAWIENQFGCKIQVLRSDNGKEYILDQFNSLCEETGIEHQLTTPYTPQKNGVNERKNRTIMEMATSMMHEKELPKKFWAKATNMTMFLLNRLPTKAVLGKTPYEAWYGYKPFVQNFKFFGCICFTYVPKVKRDKPDKRTEARIFIGYSTPLKAYRFCQPQTGNILISRDVPFVEDKQWS</sequence>
<proteinExistence type="predicted"/>
<dbReference type="PANTHER" id="PTHR42648">
    <property type="entry name" value="TRANSPOSASE, PUTATIVE-RELATED"/>
    <property type="match status" value="1"/>
</dbReference>
<dbReference type="EMBL" id="KQ483423">
    <property type="protein sequence ID" value="KYP52459.1"/>
    <property type="molecule type" value="Genomic_DNA"/>
</dbReference>
<evidence type="ECO:0000313" key="3">
    <source>
        <dbReference type="Proteomes" id="UP000075243"/>
    </source>
</evidence>
<dbReference type="Gene3D" id="3.30.420.10">
    <property type="entry name" value="Ribonuclease H-like superfamily/Ribonuclease H"/>
    <property type="match status" value="1"/>
</dbReference>
<dbReference type="InterPro" id="IPR001584">
    <property type="entry name" value="Integrase_cat-core"/>
</dbReference>
<dbReference type="Proteomes" id="UP000075243">
    <property type="component" value="Unassembled WGS sequence"/>
</dbReference>
<dbReference type="Pfam" id="PF00665">
    <property type="entry name" value="rve"/>
    <property type="match status" value="1"/>
</dbReference>
<dbReference type="InterPro" id="IPR012337">
    <property type="entry name" value="RNaseH-like_sf"/>
</dbReference>
<dbReference type="Pfam" id="PF25597">
    <property type="entry name" value="SH3_retrovirus"/>
    <property type="match status" value="1"/>
</dbReference>
<dbReference type="GO" id="GO:0015074">
    <property type="term" value="P:DNA integration"/>
    <property type="evidence" value="ECO:0007669"/>
    <property type="project" value="InterPro"/>
</dbReference>
<dbReference type="InterPro" id="IPR039537">
    <property type="entry name" value="Retrotran_Ty1/copia-like"/>
</dbReference>
<dbReference type="PROSITE" id="PS50994">
    <property type="entry name" value="INTEGRASE"/>
    <property type="match status" value="1"/>
</dbReference>
<organism evidence="2 3">
    <name type="scientific">Cajanus cajan</name>
    <name type="common">Pigeon pea</name>
    <name type="synonym">Cajanus indicus</name>
    <dbReference type="NCBI Taxonomy" id="3821"/>
    <lineage>
        <taxon>Eukaryota</taxon>
        <taxon>Viridiplantae</taxon>
        <taxon>Streptophyta</taxon>
        <taxon>Embryophyta</taxon>
        <taxon>Tracheophyta</taxon>
        <taxon>Spermatophyta</taxon>
        <taxon>Magnoliopsida</taxon>
        <taxon>eudicotyledons</taxon>
        <taxon>Gunneridae</taxon>
        <taxon>Pentapetalae</taxon>
        <taxon>rosids</taxon>
        <taxon>fabids</taxon>
        <taxon>Fabales</taxon>
        <taxon>Fabaceae</taxon>
        <taxon>Papilionoideae</taxon>
        <taxon>50 kb inversion clade</taxon>
        <taxon>NPAAA clade</taxon>
        <taxon>indigoferoid/millettioid clade</taxon>
        <taxon>Phaseoleae</taxon>
        <taxon>Cajanus</taxon>
    </lineage>
</organism>